<feature type="region of interest" description="Disordered" evidence="1">
    <location>
        <begin position="333"/>
        <end position="391"/>
    </location>
</feature>
<evidence type="ECO:0000256" key="1">
    <source>
        <dbReference type="SAM" id="MobiDB-lite"/>
    </source>
</evidence>
<evidence type="ECO:0000313" key="5">
    <source>
        <dbReference type="Proteomes" id="UP000194127"/>
    </source>
</evidence>
<protein>
    <recommendedName>
        <fullName evidence="6">Myb-like domain-containing protein</fullName>
    </recommendedName>
</protein>
<reference evidence="4 5" key="1">
    <citation type="submission" date="2017-04" db="EMBL/GenBank/DDBJ databases">
        <title>Genome Sequence of the Model Brown-Rot Fungus Postia placenta SB12.</title>
        <authorList>
            <consortium name="DOE Joint Genome Institute"/>
            <person name="Gaskell J."/>
            <person name="Kersten P."/>
            <person name="Larrondo L.F."/>
            <person name="Canessa P."/>
            <person name="Martinez D."/>
            <person name="Hibbett D."/>
            <person name="Schmoll M."/>
            <person name="Kubicek C.P."/>
            <person name="Martinez A.T."/>
            <person name="Yadav J."/>
            <person name="Master E."/>
            <person name="Magnuson J.K."/>
            <person name="James T."/>
            <person name="Yaver D."/>
            <person name="Berka R."/>
            <person name="Labutti K."/>
            <person name="Lipzen A."/>
            <person name="Aerts A."/>
            <person name="Barry K."/>
            <person name="Henrissat B."/>
            <person name="Blanchette R."/>
            <person name="Grigoriev I."/>
            <person name="Cullen D."/>
        </authorList>
    </citation>
    <scope>NUCLEOTIDE SEQUENCE [LARGE SCALE GENOMIC DNA]</scope>
    <source>
        <strain evidence="4 5">MAD-698-R-SB12</strain>
    </source>
</reference>
<dbReference type="Proteomes" id="UP000194127">
    <property type="component" value="Unassembled WGS sequence"/>
</dbReference>
<evidence type="ECO:0008006" key="6">
    <source>
        <dbReference type="Google" id="ProtNLM"/>
    </source>
</evidence>
<dbReference type="PROSITE" id="PS50090">
    <property type="entry name" value="MYB_LIKE"/>
    <property type="match status" value="2"/>
</dbReference>
<dbReference type="InterPro" id="IPR017930">
    <property type="entry name" value="Myb_dom"/>
</dbReference>
<dbReference type="GO" id="GO:0000981">
    <property type="term" value="F:DNA-binding transcription factor activity, RNA polymerase II-specific"/>
    <property type="evidence" value="ECO:0007669"/>
    <property type="project" value="TreeGrafter"/>
</dbReference>
<dbReference type="CDD" id="cd00167">
    <property type="entry name" value="SANT"/>
    <property type="match status" value="2"/>
</dbReference>
<dbReference type="STRING" id="670580.A0A1X6MYB7"/>
<feature type="domain" description="HTH myb-type" evidence="3">
    <location>
        <begin position="278"/>
        <end position="333"/>
    </location>
</feature>
<accession>A0A1X6MYB7</accession>
<dbReference type="PROSITE" id="PS51294">
    <property type="entry name" value="HTH_MYB"/>
    <property type="match status" value="2"/>
</dbReference>
<dbReference type="SMART" id="SM00717">
    <property type="entry name" value="SANT"/>
    <property type="match status" value="2"/>
</dbReference>
<feature type="domain" description="Myb-like" evidence="2">
    <location>
        <begin position="241"/>
        <end position="277"/>
    </location>
</feature>
<dbReference type="OrthoDB" id="2143914at2759"/>
<dbReference type="InterPro" id="IPR050560">
    <property type="entry name" value="MYB_TF"/>
</dbReference>
<dbReference type="EMBL" id="KZ110598">
    <property type="protein sequence ID" value="OSX61368.1"/>
    <property type="molecule type" value="Genomic_DNA"/>
</dbReference>
<dbReference type="RefSeq" id="XP_024338162.1">
    <property type="nucleotide sequence ID" value="XM_024479120.1"/>
</dbReference>
<sequence length="668" mass="73529">MQYGDRIFKTLSHMPPDCRPTTSNITPARSFRECGYILSYIGPTTKLRSFLMNINRPDVDSFWVSSRFKGPMDREHVPMITLTTIREVRDVLPELCRNILSRARPIRQSHEGKMRTFTFGSRGTCQLFFTIPPITELSCTMCCILVGRALHQCMADNIDKEASHSHSPGTSSAHTERRYEIAETHIMSQNVFQANERCHIPTQTPPEQTPSCNLATSPTSLETAVRGPKRRMNPSGWPLKKRLCSAVEELGPKWALVANRVRTRNSGQCAKRWNDALNPTIDRSGWSREEDELLLDAVEKYGHSWASIARTSLPGRTGLAAKNRYNHLMRGSCRANGKRTRRVSTAYPAPRRRTSRSDSMSSFVSGTPSPTWSASQSSGSEPGTVPSTPKLVAEGDEIHPPLLCTGADDAMPIDFATRLHTRLPSPLPLVPSVGSEKRLSDAYITSTPLHNFPEASSSALAFHDFSPDFNPYMYPSPSDVLGDAEQMEFFNMWSPGLSGPTTPAEAAFFDPSFSLSQHAFETHETLAASGELSPRSSHGDSISTFAQPLAAFAPQEHRLSSPLSQSNLDISNAVLDAHLTVGCIPAFPDKASVHLTQPIADSPERRVAVAVAICDQQDILSTVHSLSQSLSTMLGQGQGINADSFLLAEHERLSPIGFSKDQEISWTP</sequence>
<dbReference type="GO" id="GO:0000278">
    <property type="term" value="P:mitotic cell cycle"/>
    <property type="evidence" value="ECO:0007669"/>
    <property type="project" value="TreeGrafter"/>
</dbReference>
<proteinExistence type="predicted"/>
<dbReference type="GO" id="GO:0000978">
    <property type="term" value="F:RNA polymerase II cis-regulatory region sequence-specific DNA binding"/>
    <property type="evidence" value="ECO:0007669"/>
    <property type="project" value="TreeGrafter"/>
</dbReference>
<dbReference type="GO" id="GO:0045944">
    <property type="term" value="P:positive regulation of transcription by RNA polymerase II"/>
    <property type="evidence" value="ECO:0007669"/>
    <property type="project" value="TreeGrafter"/>
</dbReference>
<gene>
    <name evidence="4" type="ORF">POSPLADRAFT_1046789</name>
</gene>
<dbReference type="Gene3D" id="1.10.10.60">
    <property type="entry name" value="Homeodomain-like"/>
    <property type="match status" value="2"/>
</dbReference>
<feature type="domain" description="Myb-like" evidence="2">
    <location>
        <begin position="278"/>
        <end position="329"/>
    </location>
</feature>
<dbReference type="InterPro" id="IPR001005">
    <property type="entry name" value="SANT/Myb"/>
</dbReference>
<dbReference type="PANTHER" id="PTHR45614">
    <property type="entry name" value="MYB PROTEIN-RELATED"/>
    <property type="match status" value="1"/>
</dbReference>
<dbReference type="PANTHER" id="PTHR45614:SF199">
    <property type="entry name" value="MYB-LIKE TRANSCRIPTION FACTOR (EUROFUNG)-RELATED"/>
    <property type="match status" value="1"/>
</dbReference>
<dbReference type="GO" id="GO:0005634">
    <property type="term" value="C:nucleus"/>
    <property type="evidence" value="ECO:0007669"/>
    <property type="project" value="TreeGrafter"/>
</dbReference>
<feature type="compositionally biased region" description="Polar residues" evidence="1">
    <location>
        <begin position="366"/>
        <end position="387"/>
    </location>
</feature>
<organism evidence="4 5">
    <name type="scientific">Postia placenta MAD-698-R-SB12</name>
    <dbReference type="NCBI Taxonomy" id="670580"/>
    <lineage>
        <taxon>Eukaryota</taxon>
        <taxon>Fungi</taxon>
        <taxon>Dikarya</taxon>
        <taxon>Basidiomycota</taxon>
        <taxon>Agaricomycotina</taxon>
        <taxon>Agaricomycetes</taxon>
        <taxon>Polyporales</taxon>
        <taxon>Adustoporiaceae</taxon>
        <taxon>Rhodonia</taxon>
    </lineage>
</organism>
<evidence type="ECO:0000313" key="4">
    <source>
        <dbReference type="EMBL" id="OSX61368.1"/>
    </source>
</evidence>
<feature type="domain" description="HTH myb-type" evidence="3">
    <location>
        <begin position="242"/>
        <end position="277"/>
    </location>
</feature>
<dbReference type="AlphaFoldDB" id="A0A1X6MYB7"/>
<evidence type="ECO:0000259" key="3">
    <source>
        <dbReference type="PROSITE" id="PS51294"/>
    </source>
</evidence>
<evidence type="ECO:0000259" key="2">
    <source>
        <dbReference type="PROSITE" id="PS50090"/>
    </source>
</evidence>
<name>A0A1X6MYB7_9APHY</name>
<dbReference type="Pfam" id="PF00249">
    <property type="entry name" value="Myb_DNA-binding"/>
    <property type="match status" value="2"/>
</dbReference>
<dbReference type="SUPFAM" id="SSF46689">
    <property type="entry name" value="Homeodomain-like"/>
    <property type="match status" value="1"/>
</dbReference>
<dbReference type="GeneID" id="36324070"/>
<keyword evidence="5" id="KW-1185">Reference proteome</keyword>
<dbReference type="InterPro" id="IPR009057">
    <property type="entry name" value="Homeodomain-like_sf"/>
</dbReference>